<proteinExistence type="predicted"/>
<protein>
    <submittedName>
        <fullName evidence="1">Uncharacterized protein</fullName>
    </submittedName>
</protein>
<evidence type="ECO:0000313" key="2">
    <source>
        <dbReference type="Proteomes" id="UP000688947"/>
    </source>
</evidence>
<sequence>MKATAESLVEAKAVRRLGYPRRNIRDWVAKKAQIMDLQGAQTSKTLKGHGKTEIIPFSDALVMFMEDLRRDEETEPATKKKEADVVETHVTFALEFWGKYGVKHTAAEIYNVDETVIYYDTPLKEIWAIRDHKGYAKIRKTETQRARMTSVLAARADGEFCFIEMIRKLRNISNLL</sequence>
<name>A0A8T1TTG7_9STRA</name>
<dbReference type="AlphaFoldDB" id="A0A8T1TTG7"/>
<dbReference type="Proteomes" id="UP000688947">
    <property type="component" value="Unassembled WGS sequence"/>
</dbReference>
<reference evidence="1" key="1">
    <citation type="submission" date="2021-01" db="EMBL/GenBank/DDBJ databases">
        <title>Phytophthora aleatoria, a newly-described species from Pinus radiata is distinct from Phytophthora cactorum isolates based on comparative genomics.</title>
        <authorList>
            <person name="Mcdougal R."/>
            <person name="Panda P."/>
            <person name="Williams N."/>
            <person name="Studholme D.J."/>
        </authorList>
    </citation>
    <scope>NUCLEOTIDE SEQUENCE</scope>
    <source>
        <strain evidence="1">NZFS 3830</strain>
    </source>
</reference>
<dbReference type="OrthoDB" id="94247at2759"/>
<accession>A0A8T1TTG7</accession>
<gene>
    <name evidence="1" type="ORF">JG687_00016841</name>
</gene>
<comment type="caution">
    <text evidence="1">The sequence shown here is derived from an EMBL/GenBank/DDBJ whole genome shotgun (WGS) entry which is preliminary data.</text>
</comment>
<dbReference type="EMBL" id="JAENGZ010001794">
    <property type="protein sequence ID" value="KAG6946210.1"/>
    <property type="molecule type" value="Genomic_DNA"/>
</dbReference>
<evidence type="ECO:0000313" key="1">
    <source>
        <dbReference type="EMBL" id="KAG6946210.1"/>
    </source>
</evidence>
<organism evidence="1 2">
    <name type="scientific">Phytophthora cactorum</name>
    <dbReference type="NCBI Taxonomy" id="29920"/>
    <lineage>
        <taxon>Eukaryota</taxon>
        <taxon>Sar</taxon>
        <taxon>Stramenopiles</taxon>
        <taxon>Oomycota</taxon>
        <taxon>Peronosporomycetes</taxon>
        <taxon>Peronosporales</taxon>
        <taxon>Peronosporaceae</taxon>
        <taxon>Phytophthora</taxon>
    </lineage>
</organism>